<feature type="domain" description="Bacterial bifunctional deaminase-reductase C-terminal" evidence="1">
    <location>
        <begin position="16"/>
        <end position="190"/>
    </location>
</feature>
<dbReference type="Proteomes" id="UP001589748">
    <property type="component" value="Unassembled WGS sequence"/>
</dbReference>
<evidence type="ECO:0000313" key="2">
    <source>
        <dbReference type="EMBL" id="MFB9378624.1"/>
    </source>
</evidence>
<reference evidence="2 3" key="1">
    <citation type="submission" date="2024-09" db="EMBL/GenBank/DDBJ databases">
        <authorList>
            <person name="Sun Q."/>
            <person name="Mori K."/>
        </authorList>
    </citation>
    <scope>NUCLEOTIDE SEQUENCE [LARGE SCALE GENOMIC DNA]</scope>
    <source>
        <strain evidence="2 3">TISTR 1856</strain>
    </source>
</reference>
<dbReference type="RefSeq" id="WP_380136688.1">
    <property type="nucleotide sequence ID" value="NZ_JBHLUI010000008.1"/>
</dbReference>
<organism evidence="2 3">
    <name type="scientific">Kineococcus gynurae</name>
    <dbReference type="NCBI Taxonomy" id="452979"/>
    <lineage>
        <taxon>Bacteria</taxon>
        <taxon>Bacillati</taxon>
        <taxon>Actinomycetota</taxon>
        <taxon>Actinomycetes</taxon>
        <taxon>Kineosporiales</taxon>
        <taxon>Kineosporiaceae</taxon>
        <taxon>Kineococcus</taxon>
    </lineage>
</organism>
<comment type="caution">
    <text evidence="2">The sequence shown here is derived from an EMBL/GenBank/DDBJ whole genome shotgun (WGS) entry which is preliminary data.</text>
</comment>
<dbReference type="InterPro" id="IPR002734">
    <property type="entry name" value="RibDG_C"/>
</dbReference>
<dbReference type="PANTHER" id="PTHR38011:SF2">
    <property type="entry name" value="BIFUNCTIONAL DEAMINASE-REDUCTASE DOMAIN PROTEIN"/>
    <property type="match status" value="1"/>
</dbReference>
<protein>
    <submittedName>
        <fullName evidence="2">Dihydrofolate reductase family protein</fullName>
    </submittedName>
</protein>
<dbReference type="Gene3D" id="3.40.430.10">
    <property type="entry name" value="Dihydrofolate Reductase, subunit A"/>
    <property type="match status" value="1"/>
</dbReference>
<evidence type="ECO:0000259" key="1">
    <source>
        <dbReference type="Pfam" id="PF01872"/>
    </source>
</evidence>
<dbReference type="SUPFAM" id="SSF53597">
    <property type="entry name" value="Dihydrofolate reductase-like"/>
    <property type="match status" value="1"/>
</dbReference>
<dbReference type="InterPro" id="IPR024072">
    <property type="entry name" value="DHFR-like_dom_sf"/>
</dbReference>
<name>A0ABV5LX40_9ACTN</name>
<dbReference type="InterPro" id="IPR050765">
    <property type="entry name" value="Riboflavin_Biosynth_HTPR"/>
</dbReference>
<evidence type="ECO:0000313" key="3">
    <source>
        <dbReference type="Proteomes" id="UP001589748"/>
    </source>
</evidence>
<dbReference type="Pfam" id="PF01872">
    <property type="entry name" value="RibD_C"/>
    <property type="match status" value="1"/>
</dbReference>
<dbReference type="PANTHER" id="PTHR38011">
    <property type="entry name" value="DIHYDROFOLATE REDUCTASE FAMILY PROTEIN (AFU_ORTHOLOGUE AFUA_8G06820)"/>
    <property type="match status" value="1"/>
</dbReference>
<accession>A0ABV5LX40</accession>
<dbReference type="EMBL" id="JBHMDM010000007">
    <property type="protein sequence ID" value="MFB9378624.1"/>
    <property type="molecule type" value="Genomic_DNA"/>
</dbReference>
<sequence>MSSTVGPGLQDMARDLVLTQNVTLDGVVDMSAGWADPGREAPDPAQVALNAEHMAAESALLLGRRTFVDFRGFWPAQAGTDTTGISAHLDAVPKHVVSATLGDPGWAGTTVHRGDAVETVVTLKAGEGGEICCTGSITLAHVLLTADLVDEVRTFVHPVVVGAGRRLFPDGGAPTSWRPVAARTFTTGVTFAAYRRS</sequence>
<proteinExistence type="predicted"/>
<keyword evidence="3" id="KW-1185">Reference proteome</keyword>
<gene>
    <name evidence="2" type="ORF">ACFFVI_16800</name>
</gene>